<dbReference type="InterPro" id="IPR027417">
    <property type="entry name" value="P-loop_NTPase"/>
</dbReference>
<keyword evidence="3" id="KW-1185">Reference proteome</keyword>
<accession>A0A8K0GLM3</accession>
<dbReference type="GO" id="GO:0016301">
    <property type="term" value="F:kinase activity"/>
    <property type="evidence" value="ECO:0007669"/>
    <property type="project" value="InterPro"/>
</dbReference>
<comment type="caution">
    <text evidence="2">The sequence shown here is derived from an EMBL/GenBank/DDBJ whole genome shotgun (WGS) entry which is preliminary data.</text>
</comment>
<dbReference type="GO" id="GO:0005524">
    <property type="term" value="F:ATP binding"/>
    <property type="evidence" value="ECO:0007669"/>
    <property type="project" value="InterPro"/>
</dbReference>
<protein>
    <recommendedName>
        <fullName evidence="1">Phosphoribulokinase/uridine kinase domain-containing protein</fullName>
    </recommendedName>
</protein>
<dbReference type="OrthoDB" id="10041966at2759"/>
<evidence type="ECO:0000313" key="2">
    <source>
        <dbReference type="EMBL" id="KAF2904634.1"/>
    </source>
</evidence>
<dbReference type="Pfam" id="PF00485">
    <property type="entry name" value="PRK"/>
    <property type="match status" value="1"/>
</dbReference>
<dbReference type="InterPro" id="IPR006083">
    <property type="entry name" value="PRK/URK"/>
</dbReference>
<reference evidence="2" key="1">
    <citation type="submission" date="2019-08" db="EMBL/GenBank/DDBJ databases">
        <title>The genome of the North American firefly Photinus pyralis.</title>
        <authorList>
            <consortium name="Photinus pyralis genome working group"/>
            <person name="Fallon T.R."/>
            <person name="Sander Lower S.E."/>
            <person name="Weng J.-K."/>
        </authorList>
    </citation>
    <scope>NUCLEOTIDE SEQUENCE</scope>
    <source>
        <strain evidence="2">TRF0915ILg1</strain>
        <tissue evidence="2">Whole body</tissue>
    </source>
</reference>
<name>A0A8K0GLM3_IGNLU</name>
<proteinExistence type="predicted"/>
<evidence type="ECO:0000259" key="1">
    <source>
        <dbReference type="Pfam" id="PF00485"/>
    </source>
</evidence>
<dbReference type="PANTHER" id="PTHR10285">
    <property type="entry name" value="URIDINE KINASE"/>
    <property type="match status" value="1"/>
</dbReference>
<organism evidence="2 3">
    <name type="scientific">Ignelater luminosus</name>
    <name type="common">Cucubano</name>
    <name type="synonym">Pyrophorus luminosus</name>
    <dbReference type="NCBI Taxonomy" id="2038154"/>
    <lineage>
        <taxon>Eukaryota</taxon>
        <taxon>Metazoa</taxon>
        <taxon>Ecdysozoa</taxon>
        <taxon>Arthropoda</taxon>
        <taxon>Hexapoda</taxon>
        <taxon>Insecta</taxon>
        <taxon>Pterygota</taxon>
        <taxon>Neoptera</taxon>
        <taxon>Endopterygota</taxon>
        <taxon>Coleoptera</taxon>
        <taxon>Polyphaga</taxon>
        <taxon>Elateriformia</taxon>
        <taxon>Elateroidea</taxon>
        <taxon>Elateridae</taxon>
        <taxon>Agrypninae</taxon>
        <taxon>Pyrophorini</taxon>
        <taxon>Ignelater</taxon>
    </lineage>
</organism>
<gene>
    <name evidence="2" type="ORF">ILUMI_01540</name>
</gene>
<feature type="domain" description="Phosphoribulokinase/uridine kinase" evidence="1">
    <location>
        <begin position="9"/>
        <end position="164"/>
    </location>
</feature>
<dbReference type="AlphaFoldDB" id="A0A8K0GLM3"/>
<dbReference type="Proteomes" id="UP000801492">
    <property type="component" value="Unassembled WGS sequence"/>
</dbReference>
<dbReference type="EMBL" id="VTPC01000720">
    <property type="protein sequence ID" value="KAF2904634.1"/>
    <property type="molecule type" value="Genomic_DNA"/>
</dbReference>
<sequence length="224" mass="26083">MTLKEKWLIIGVSGVTCGGKTTLSTELNKMIPSSIMISQDDYFLDVDDSRHTWIPELNHINFDITSSLDMDKMYNDIMNLIKTKENVYMNKDVCDTKTNSLSTELTNVTELTKLLCKKVQEVNVRILILEGFCIFNHSPVADLCCLKYYFTLTRDECYKRRIKRVYEPPDCPGYFEKCVWPEYLNLLDEVKTTVKDVEYFDGTLPSPIEKVLLDIYSLVENWHK</sequence>
<evidence type="ECO:0000313" key="3">
    <source>
        <dbReference type="Proteomes" id="UP000801492"/>
    </source>
</evidence>
<dbReference type="SUPFAM" id="SSF52540">
    <property type="entry name" value="P-loop containing nucleoside triphosphate hydrolases"/>
    <property type="match status" value="1"/>
</dbReference>
<dbReference type="Gene3D" id="3.40.50.300">
    <property type="entry name" value="P-loop containing nucleotide triphosphate hydrolases"/>
    <property type="match status" value="1"/>
</dbReference>